<organism evidence="15 16">
    <name type="scientific">Zooshikella ganghwensis</name>
    <dbReference type="NCBI Taxonomy" id="202772"/>
    <lineage>
        <taxon>Bacteria</taxon>
        <taxon>Pseudomonadati</taxon>
        <taxon>Pseudomonadota</taxon>
        <taxon>Gammaproteobacteria</taxon>
        <taxon>Oceanospirillales</taxon>
        <taxon>Zooshikellaceae</taxon>
        <taxon>Zooshikella</taxon>
    </lineage>
</organism>
<keyword evidence="10" id="KW-0408">Iron</keyword>
<evidence type="ECO:0000256" key="12">
    <source>
        <dbReference type="ARBA" id="ARBA00037975"/>
    </source>
</evidence>
<evidence type="ECO:0000256" key="7">
    <source>
        <dbReference type="ARBA" id="ARBA00022723"/>
    </source>
</evidence>
<feature type="domain" description="Cytochrome b561 bacterial/Ni-hydrogenase" evidence="14">
    <location>
        <begin position="11"/>
        <end position="181"/>
    </location>
</feature>
<feature type="transmembrane region" description="Helical" evidence="13">
    <location>
        <begin position="94"/>
        <end position="112"/>
    </location>
</feature>
<dbReference type="Pfam" id="PF01292">
    <property type="entry name" value="Ni_hydr_CYTB"/>
    <property type="match status" value="1"/>
</dbReference>
<evidence type="ECO:0000256" key="9">
    <source>
        <dbReference type="ARBA" id="ARBA00022989"/>
    </source>
</evidence>
<name>A0A4P9VJ13_9GAMM</name>
<feature type="transmembrane region" description="Helical" evidence="13">
    <location>
        <begin position="145"/>
        <end position="165"/>
    </location>
</feature>
<keyword evidence="7" id="KW-0479">Metal-binding</keyword>
<reference evidence="15 16" key="1">
    <citation type="submission" date="2017-04" db="EMBL/GenBank/DDBJ databases">
        <title>Draft genome sequence of Zooshikella ganghwensis VG4 isolated from Red Sea sediments.</title>
        <authorList>
            <person name="Rehman Z."/>
            <person name="Alam I."/>
            <person name="Kamau A."/>
            <person name="Bajic V."/>
            <person name="Leiknes T."/>
        </authorList>
    </citation>
    <scope>NUCLEOTIDE SEQUENCE [LARGE SCALE GENOMIC DNA]</scope>
    <source>
        <strain evidence="15 16">VG4</strain>
    </source>
</reference>
<comment type="cofactor">
    <cofactor evidence="1">
        <name>heme b</name>
        <dbReference type="ChEBI" id="CHEBI:60344"/>
    </cofactor>
</comment>
<keyword evidence="3" id="KW-0813">Transport</keyword>
<dbReference type="Gene3D" id="1.20.950.20">
    <property type="entry name" value="Transmembrane di-heme cytochromes, Chain C"/>
    <property type="match status" value="1"/>
</dbReference>
<dbReference type="RefSeq" id="WP_094785718.1">
    <property type="nucleotide sequence ID" value="NZ_NDXW01000001.1"/>
</dbReference>
<evidence type="ECO:0000256" key="11">
    <source>
        <dbReference type="ARBA" id="ARBA00023136"/>
    </source>
</evidence>
<evidence type="ECO:0000256" key="13">
    <source>
        <dbReference type="SAM" id="Phobius"/>
    </source>
</evidence>
<evidence type="ECO:0000313" key="15">
    <source>
        <dbReference type="EMBL" id="RDH42180.1"/>
    </source>
</evidence>
<dbReference type="PANTHER" id="PTHR30529">
    <property type="entry name" value="CYTOCHROME B561"/>
    <property type="match status" value="1"/>
</dbReference>
<evidence type="ECO:0000256" key="4">
    <source>
        <dbReference type="ARBA" id="ARBA00022475"/>
    </source>
</evidence>
<dbReference type="InterPro" id="IPR052168">
    <property type="entry name" value="Cytochrome_b561_oxidase"/>
</dbReference>
<sequence length="187" mass="21149">MPKLKNTKDEYGWISISLHWLVAISVIGLFILGLWMRTLSYYDPWYQLGPHIHKSLGVILFTVLILRVLVRLFNPPPAPLLTLSKFERVAAHSVHILLYVLLFCIMISGYLISTADGRPIEVFNWFNIPATITGIKNQEDLAGEIHYYLALSVIILAGIHALAAFKHHIIDKDNTLKRILGLSKPSP</sequence>
<dbReference type="InterPro" id="IPR016174">
    <property type="entry name" value="Di-haem_cyt_TM"/>
</dbReference>
<comment type="similarity">
    <text evidence="12">Belongs to the cytochrome b561 family.</text>
</comment>
<keyword evidence="11 13" id="KW-0472">Membrane</keyword>
<keyword evidence="4" id="KW-1003">Cell membrane</keyword>
<dbReference type="GO" id="GO:0009055">
    <property type="term" value="F:electron transfer activity"/>
    <property type="evidence" value="ECO:0007669"/>
    <property type="project" value="InterPro"/>
</dbReference>
<evidence type="ECO:0000256" key="6">
    <source>
        <dbReference type="ARBA" id="ARBA00022692"/>
    </source>
</evidence>
<dbReference type="GO" id="GO:0046872">
    <property type="term" value="F:metal ion binding"/>
    <property type="evidence" value="ECO:0007669"/>
    <property type="project" value="UniProtKB-KW"/>
</dbReference>
<evidence type="ECO:0000256" key="1">
    <source>
        <dbReference type="ARBA" id="ARBA00001970"/>
    </source>
</evidence>
<evidence type="ECO:0000256" key="3">
    <source>
        <dbReference type="ARBA" id="ARBA00022448"/>
    </source>
</evidence>
<feature type="transmembrane region" description="Helical" evidence="13">
    <location>
        <begin position="55"/>
        <end position="73"/>
    </location>
</feature>
<evidence type="ECO:0000259" key="14">
    <source>
        <dbReference type="Pfam" id="PF01292"/>
    </source>
</evidence>
<protein>
    <submittedName>
        <fullName evidence="15">Cytochrome b</fullName>
    </submittedName>
</protein>
<dbReference type="SUPFAM" id="SSF81342">
    <property type="entry name" value="Transmembrane di-heme cytochromes"/>
    <property type="match status" value="1"/>
</dbReference>
<accession>A0A4P9VJ13</accession>
<evidence type="ECO:0000313" key="16">
    <source>
        <dbReference type="Proteomes" id="UP000257039"/>
    </source>
</evidence>
<evidence type="ECO:0000256" key="8">
    <source>
        <dbReference type="ARBA" id="ARBA00022982"/>
    </source>
</evidence>
<keyword evidence="8" id="KW-0249">Electron transport</keyword>
<dbReference type="GO" id="GO:0020037">
    <property type="term" value="F:heme binding"/>
    <property type="evidence" value="ECO:0007669"/>
    <property type="project" value="TreeGrafter"/>
</dbReference>
<keyword evidence="5" id="KW-0349">Heme</keyword>
<dbReference type="AlphaFoldDB" id="A0A4P9VJ13"/>
<dbReference type="Proteomes" id="UP000257039">
    <property type="component" value="Unassembled WGS sequence"/>
</dbReference>
<evidence type="ECO:0000256" key="10">
    <source>
        <dbReference type="ARBA" id="ARBA00023004"/>
    </source>
</evidence>
<comment type="subcellular location">
    <subcellularLocation>
        <location evidence="2">Cell membrane</location>
        <topology evidence="2">Multi-pass membrane protein</topology>
    </subcellularLocation>
</comment>
<dbReference type="PANTHER" id="PTHR30529:SF1">
    <property type="entry name" value="CYTOCHROME B561 HOMOLOG 2"/>
    <property type="match status" value="1"/>
</dbReference>
<dbReference type="EMBL" id="NDXW01000001">
    <property type="protein sequence ID" value="RDH42180.1"/>
    <property type="molecule type" value="Genomic_DNA"/>
</dbReference>
<evidence type="ECO:0000256" key="2">
    <source>
        <dbReference type="ARBA" id="ARBA00004651"/>
    </source>
</evidence>
<keyword evidence="16" id="KW-1185">Reference proteome</keyword>
<comment type="caution">
    <text evidence="15">The sequence shown here is derived from an EMBL/GenBank/DDBJ whole genome shotgun (WGS) entry which is preliminary data.</text>
</comment>
<keyword evidence="6 13" id="KW-0812">Transmembrane</keyword>
<dbReference type="InterPro" id="IPR011577">
    <property type="entry name" value="Cyt_b561_bac/Ni-Hgenase"/>
</dbReference>
<gene>
    <name evidence="15" type="ORF">B9G39_01260</name>
</gene>
<proteinExistence type="inferred from homology"/>
<keyword evidence="9 13" id="KW-1133">Transmembrane helix</keyword>
<evidence type="ECO:0000256" key="5">
    <source>
        <dbReference type="ARBA" id="ARBA00022617"/>
    </source>
</evidence>
<feature type="transmembrane region" description="Helical" evidence="13">
    <location>
        <begin position="12"/>
        <end position="35"/>
    </location>
</feature>
<dbReference type="GO" id="GO:0022904">
    <property type="term" value="P:respiratory electron transport chain"/>
    <property type="evidence" value="ECO:0007669"/>
    <property type="project" value="InterPro"/>
</dbReference>
<dbReference type="GO" id="GO:0005886">
    <property type="term" value="C:plasma membrane"/>
    <property type="evidence" value="ECO:0007669"/>
    <property type="project" value="UniProtKB-SubCell"/>
</dbReference>